<accession>A0A2P5CXM4</accession>
<sequence length="102" mass="11106">MLLRPPHHPTRCLASLPSCRGSQPGVAILFRCASPEKSQPEATTCQSVFRPLFRRPTSDHLTTTTVRFVSTLALISDYSRVGPTTLDLQLGSGEKLTTVAIL</sequence>
<gene>
    <name evidence="1" type="ORF">PanWU01x14_115430</name>
</gene>
<evidence type="ECO:0000313" key="2">
    <source>
        <dbReference type="Proteomes" id="UP000237105"/>
    </source>
</evidence>
<evidence type="ECO:0000313" key="1">
    <source>
        <dbReference type="EMBL" id="PON65800.1"/>
    </source>
</evidence>
<keyword evidence="2" id="KW-1185">Reference proteome</keyword>
<dbReference type="AlphaFoldDB" id="A0A2P5CXM4"/>
<reference evidence="2" key="1">
    <citation type="submission" date="2016-06" db="EMBL/GenBank/DDBJ databases">
        <title>Parallel loss of symbiosis genes in relatives of nitrogen-fixing non-legume Parasponia.</title>
        <authorList>
            <person name="Van Velzen R."/>
            <person name="Holmer R."/>
            <person name="Bu F."/>
            <person name="Rutten L."/>
            <person name="Van Zeijl A."/>
            <person name="Liu W."/>
            <person name="Santuari L."/>
            <person name="Cao Q."/>
            <person name="Sharma T."/>
            <person name="Shen D."/>
            <person name="Roswanjaya Y."/>
            <person name="Wardhani T."/>
            <person name="Kalhor M.S."/>
            <person name="Jansen J."/>
            <person name="Van den Hoogen J."/>
            <person name="Gungor B."/>
            <person name="Hartog M."/>
            <person name="Hontelez J."/>
            <person name="Verver J."/>
            <person name="Yang W.-C."/>
            <person name="Schijlen E."/>
            <person name="Repin R."/>
            <person name="Schilthuizen M."/>
            <person name="Schranz E."/>
            <person name="Heidstra R."/>
            <person name="Miyata K."/>
            <person name="Fedorova E."/>
            <person name="Kohlen W."/>
            <person name="Bisseling T."/>
            <person name="Smit S."/>
            <person name="Geurts R."/>
        </authorList>
    </citation>
    <scope>NUCLEOTIDE SEQUENCE [LARGE SCALE GENOMIC DNA]</scope>
    <source>
        <strain evidence="2">cv. WU1-14</strain>
    </source>
</reference>
<dbReference type="EMBL" id="JXTB01000085">
    <property type="protein sequence ID" value="PON65800.1"/>
    <property type="molecule type" value="Genomic_DNA"/>
</dbReference>
<comment type="caution">
    <text evidence="1">The sequence shown here is derived from an EMBL/GenBank/DDBJ whole genome shotgun (WGS) entry which is preliminary data.</text>
</comment>
<organism evidence="1 2">
    <name type="scientific">Parasponia andersonii</name>
    <name type="common">Sponia andersonii</name>
    <dbReference type="NCBI Taxonomy" id="3476"/>
    <lineage>
        <taxon>Eukaryota</taxon>
        <taxon>Viridiplantae</taxon>
        <taxon>Streptophyta</taxon>
        <taxon>Embryophyta</taxon>
        <taxon>Tracheophyta</taxon>
        <taxon>Spermatophyta</taxon>
        <taxon>Magnoliopsida</taxon>
        <taxon>eudicotyledons</taxon>
        <taxon>Gunneridae</taxon>
        <taxon>Pentapetalae</taxon>
        <taxon>rosids</taxon>
        <taxon>fabids</taxon>
        <taxon>Rosales</taxon>
        <taxon>Cannabaceae</taxon>
        <taxon>Parasponia</taxon>
    </lineage>
</organism>
<proteinExistence type="predicted"/>
<name>A0A2P5CXM4_PARAD</name>
<dbReference type="Proteomes" id="UP000237105">
    <property type="component" value="Unassembled WGS sequence"/>
</dbReference>
<protein>
    <submittedName>
        <fullName evidence="1">Uncharacterized protein</fullName>
    </submittedName>
</protein>